<evidence type="ECO:0000313" key="5">
    <source>
        <dbReference type="EMBL" id="KAK9776573.1"/>
    </source>
</evidence>
<dbReference type="Gene3D" id="2.30.29.30">
    <property type="entry name" value="Pleckstrin-homology domain (PH domain)/Phosphotyrosine-binding domain (PTB)"/>
    <property type="match status" value="1"/>
</dbReference>
<dbReference type="PANTHER" id="PTHR10039">
    <property type="entry name" value="AMELOGENIN"/>
    <property type="match status" value="1"/>
</dbReference>
<gene>
    <name evidence="5" type="ORF">SCAR479_06618</name>
</gene>
<dbReference type="InterPro" id="IPR011993">
    <property type="entry name" value="PH-like_dom_sf"/>
</dbReference>
<dbReference type="Pfam" id="PF24883">
    <property type="entry name" value="NPHP3_N"/>
    <property type="match status" value="1"/>
</dbReference>
<dbReference type="Proteomes" id="UP001465668">
    <property type="component" value="Unassembled WGS sequence"/>
</dbReference>
<name>A0ABR2XS03_9PEZI</name>
<organism evidence="5 6">
    <name type="scientific">Seiridium cardinale</name>
    <dbReference type="NCBI Taxonomy" id="138064"/>
    <lineage>
        <taxon>Eukaryota</taxon>
        <taxon>Fungi</taxon>
        <taxon>Dikarya</taxon>
        <taxon>Ascomycota</taxon>
        <taxon>Pezizomycotina</taxon>
        <taxon>Sordariomycetes</taxon>
        <taxon>Xylariomycetidae</taxon>
        <taxon>Amphisphaeriales</taxon>
        <taxon>Sporocadaceae</taxon>
        <taxon>Seiridium</taxon>
    </lineage>
</organism>
<feature type="domain" description="PP4R3 EVH1-like" evidence="3">
    <location>
        <begin position="960"/>
        <end position="1061"/>
    </location>
</feature>
<keyword evidence="1" id="KW-0677">Repeat</keyword>
<evidence type="ECO:0000256" key="2">
    <source>
        <dbReference type="SAM" id="MobiDB-lite"/>
    </source>
</evidence>
<dbReference type="InterPro" id="IPR056884">
    <property type="entry name" value="NPHP3-like_N"/>
</dbReference>
<sequence>MSKKAALDIESQLAARQSLRNMRRLMPLFQGLEHYAKVADVLCNGTPYLAWIWAPITLILRVASEYVEAFEVIMKGYSKIADSLVRFEILKEAFRITPSSSRQSPSFMLTFFTFTNSPIPSFEEVVSWKLMFLTSWGRFQRRFTSILEDLDRHGALIDQEANARHISGSLKHWQDIQSWREDCLERVNQQEAEQSTKQFHYIASWLKANDSEQIAICSLASSEGVKYPGTCSWALKNQKLVTWLREDTNSSICWLQGIPGAGKTLLVAQILAFLRASIRTVVTHFINPLYATSTAYDQLLRSLLLQLLREDRDLAAYVYNTYVTAKNTPTVPTLEHLVETLFTTTSHKPRQTQYIWILVDGFDAYEPNKQASLISLVNQLVSKNSQSGGTVCKILIASRASPTLSKRLRDTQVISLTEEKHYLNSAIKYYATQRLDSLRYKFDQLHLSPSDLEDIQGAIAGKADGMFLYARLILDYLERKIFYFREETPKSYRTILAQIIAPLDSESVDRVRSLFGWVAFTKRPLKRLELLSAVTFTSSDHSVPHLVPDFLLTVCGALVEELPDATLAFIHITVKEFLQSPSSNLALNYDETILEHGIALITCLRAGLHVYCDTTPQHDQIMRAVTGLDGLQIYASDHWVDYLFAAIDVSSKIHSELPVYRLAAALAQQADYMAKPHFLLENVDASNIADDRLESLGDIQLRELARLTLESRYPKVLEAQIFLPAGPDGFSIKRDEVAPRTALQGAFAAYQSIVGFLLEQSDYPGIASEDLNRFKHQLCQSAFTCRLGKCYFATVGFESKKLRDEHEMTHGKPILCQIAGCKYPPLVSESARKRHVKKFHLIEPVRAPIRRPQEKSGKHQPPHLDTTPRFESIPPFDPFPVKIINGVPIEYPPVEALQTISTKLEDETDIALTASEQNDTDRLAIETNQELHFKCENIENTDEALSSWFQERASYPSMDKKRVKVYELRNNDWVDLGTGYCSVDSRLNENRLEETRVIVKSEALPEHIILDTRVVEVRSFVKPQETLIVWTEAATGVNMVLSFQEGEACSMIWNYVRDLTRYDTL</sequence>
<evidence type="ECO:0000256" key="1">
    <source>
        <dbReference type="ARBA" id="ARBA00022737"/>
    </source>
</evidence>
<dbReference type="SUPFAM" id="SSF52540">
    <property type="entry name" value="P-loop containing nucleoside triphosphate hydrolases"/>
    <property type="match status" value="1"/>
</dbReference>
<dbReference type="InterPro" id="IPR027417">
    <property type="entry name" value="P-loop_NTPase"/>
</dbReference>
<feature type="domain" description="Nephrocystin 3-like N-terminal" evidence="4">
    <location>
        <begin position="229"/>
        <end position="399"/>
    </location>
</feature>
<keyword evidence="6" id="KW-1185">Reference proteome</keyword>
<feature type="region of interest" description="Disordered" evidence="2">
    <location>
        <begin position="850"/>
        <end position="871"/>
    </location>
</feature>
<dbReference type="Gene3D" id="3.40.50.300">
    <property type="entry name" value="P-loop containing nucleotide triphosphate hydrolases"/>
    <property type="match status" value="1"/>
</dbReference>
<dbReference type="InterPro" id="IPR055236">
    <property type="entry name" value="EVH1_PP4R3"/>
</dbReference>
<proteinExistence type="predicted"/>
<accession>A0ABR2XS03</accession>
<evidence type="ECO:0000259" key="3">
    <source>
        <dbReference type="Pfam" id="PF22972"/>
    </source>
</evidence>
<dbReference type="PANTHER" id="PTHR10039:SF14">
    <property type="entry name" value="NACHT DOMAIN-CONTAINING PROTEIN"/>
    <property type="match status" value="1"/>
</dbReference>
<evidence type="ECO:0000313" key="6">
    <source>
        <dbReference type="Proteomes" id="UP001465668"/>
    </source>
</evidence>
<dbReference type="EMBL" id="JARVKM010000026">
    <property type="protein sequence ID" value="KAK9776573.1"/>
    <property type="molecule type" value="Genomic_DNA"/>
</dbReference>
<evidence type="ECO:0000259" key="4">
    <source>
        <dbReference type="Pfam" id="PF24883"/>
    </source>
</evidence>
<reference evidence="5 6" key="1">
    <citation type="submission" date="2024-02" db="EMBL/GenBank/DDBJ databases">
        <title>First draft genome assembly of two strains of Seiridium cardinale.</title>
        <authorList>
            <person name="Emiliani G."/>
            <person name="Scali E."/>
        </authorList>
    </citation>
    <scope>NUCLEOTIDE SEQUENCE [LARGE SCALE GENOMIC DNA]</scope>
    <source>
        <strain evidence="5 6">BM-138-000479</strain>
    </source>
</reference>
<dbReference type="Pfam" id="PF22972">
    <property type="entry name" value="EVH1_PP4R3"/>
    <property type="match status" value="1"/>
</dbReference>
<comment type="caution">
    <text evidence="5">The sequence shown here is derived from an EMBL/GenBank/DDBJ whole genome shotgun (WGS) entry which is preliminary data.</text>
</comment>
<protein>
    <submittedName>
        <fullName evidence="5">NACHT domain-containing protein</fullName>
    </submittedName>
</protein>